<dbReference type="EMBL" id="JBHTHR010001498">
    <property type="protein sequence ID" value="MFD0804257.1"/>
    <property type="molecule type" value="Genomic_DNA"/>
</dbReference>
<comment type="caution">
    <text evidence="2">The sequence shown here is derived from an EMBL/GenBank/DDBJ whole genome shotgun (WGS) entry which is preliminary data.</text>
</comment>
<feature type="non-terminal residue" evidence="2">
    <location>
        <position position="1"/>
    </location>
</feature>
<protein>
    <submittedName>
        <fullName evidence="2">DRTGG domain-containing protein</fullName>
    </submittedName>
</protein>
<dbReference type="PANTHER" id="PTHR43356:SF3">
    <property type="entry name" value="PHOSPHATE ACETYLTRANSFERASE"/>
    <property type="match status" value="1"/>
</dbReference>
<dbReference type="Proteomes" id="UP001596956">
    <property type="component" value="Unassembled WGS sequence"/>
</dbReference>
<dbReference type="SUPFAM" id="SSF75138">
    <property type="entry name" value="HprK N-terminal domain-like"/>
    <property type="match status" value="1"/>
</dbReference>
<accession>A0ABW3BLH7</accession>
<dbReference type="InterPro" id="IPR028979">
    <property type="entry name" value="Ser_kin/Pase_Hpr-like_N_sf"/>
</dbReference>
<keyword evidence="3" id="KW-1185">Reference proteome</keyword>
<feature type="non-terminal residue" evidence="2">
    <location>
        <position position="217"/>
    </location>
</feature>
<dbReference type="InterPro" id="IPR050500">
    <property type="entry name" value="Phos_Acetyltrans/Butyryltrans"/>
</dbReference>
<evidence type="ECO:0000313" key="3">
    <source>
        <dbReference type="Proteomes" id="UP001596956"/>
    </source>
</evidence>
<sequence>PARTGELRAELGGRAWILPEVPGEAAVPLRDLAAACEGRLLFGADRFLARETAGLLVAAMSLPGVLDRLGEDHVVVLAADRAGALLPALVAAHRSADFPTLAGVVLTGGAHMPEPVWRLLSGMDIRLPVLVTDQDTFTTAARLAAVRGAITPGADRKIEAALATFSRSVDGAELLERLRVEGTGAVTPLMFEHGLLARARAHRAHVVLAEGAEERVL</sequence>
<gene>
    <name evidence="2" type="ORF">ACFQZU_23475</name>
</gene>
<organism evidence="2 3">
    <name type="scientific">Streptomonospora algeriensis</name>
    <dbReference type="NCBI Taxonomy" id="995084"/>
    <lineage>
        <taxon>Bacteria</taxon>
        <taxon>Bacillati</taxon>
        <taxon>Actinomycetota</taxon>
        <taxon>Actinomycetes</taxon>
        <taxon>Streptosporangiales</taxon>
        <taxon>Nocardiopsidaceae</taxon>
        <taxon>Streptomonospora</taxon>
    </lineage>
</organism>
<dbReference type="PANTHER" id="PTHR43356">
    <property type="entry name" value="PHOSPHATE ACETYLTRANSFERASE"/>
    <property type="match status" value="1"/>
</dbReference>
<dbReference type="Gene3D" id="3.40.1390.20">
    <property type="entry name" value="HprK N-terminal domain-like"/>
    <property type="match status" value="1"/>
</dbReference>
<dbReference type="Pfam" id="PF07085">
    <property type="entry name" value="DRTGG"/>
    <property type="match status" value="1"/>
</dbReference>
<reference evidence="3" key="1">
    <citation type="journal article" date="2019" name="Int. J. Syst. Evol. Microbiol.">
        <title>The Global Catalogue of Microorganisms (GCM) 10K type strain sequencing project: providing services to taxonomists for standard genome sequencing and annotation.</title>
        <authorList>
            <consortium name="The Broad Institute Genomics Platform"/>
            <consortium name="The Broad Institute Genome Sequencing Center for Infectious Disease"/>
            <person name="Wu L."/>
            <person name="Ma J."/>
        </authorList>
    </citation>
    <scope>NUCLEOTIDE SEQUENCE [LARGE SCALE GENOMIC DNA]</scope>
    <source>
        <strain evidence="3">CCUG 63369</strain>
    </source>
</reference>
<evidence type="ECO:0000259" key="1">
    <source>
        <dbReference type="Pfam" id="PF07085"/>
    </source>
</evidence>
<feature type="domain" description="DRTGG" evidence="1">
    <location>
        <begin position="31"/>
        <end position="144"/>
    </location>
</feature>
<name>A0ABW3BLH7_9ACTN</name>
<proteinExistence type="predicted"/>
<dbReference type="InterPro" id="IPR010766">
    <property type="entry name" value="DRTGG"/>
</dbReference>
<evidence type="ECO:0000313" key="2">
    <source>
        <dbReference type="EMBL" id="MFD0804257.1"/>
    </source>
</evidence>